<dbReference type="NCBIfam" id="TIGR01574">
    <property type="entry name" value="miaB-methiolase"/>
    <property type="match status" value="1"/>
</dbReference>
<dbReference type="FunFam" id="3.40.50.12160:FF:000003">
    <property type="entry name" value="CDK5 regulatory subunit-associated protein 1"/>
    <property type="match status" value="1"/>
</dbReference>
<keyword evidence="3" id="KW-0004">4Fe-4S</keyword>
<dbReference type="Pfam" id="PF00919">
    <property type="entry name" value="UPF0004"/>
    <property type="match status" value="1"/>
</dbReference>
<gene>
    <name evidence="11" type="primary">MIAB</name>
    <name evidence="11" type="ORF">TSPGSL018_9468</name>
</gene>
<dbReference type="FunFam" id="3.80.30.20:FF:000001">
    <property type="entry name" value="tRNA-2-methylthio-N(6)-dimethylallyladenosine synthase 2"/>
    <property type="match status" value="1"/>
</dbReference>
<evidence type="ECO:0000259" key="9">
    <source>
        <dbReference type="PROSITE" id="PS51449"/>
    </source>
</evidence>
<feature type="domain" description="Radical SAM core" evidence="10">
    <location>
        <begin position="234"/>
        <end position="473"/>
    </location>
</feature>
<accession>A0A061S962</accession>
<name>A0A061S962_9CHLO</name>
<dbReference type="InterPro" id="IPR006463">
    <property type="entry name" value="MiaB_methiolase"/>
</dbReference>
<dbReference type="NCBIfam" id="TIGR00089">
    <property type="entry name" value="MiaB/RimO family radical SAM methylthiotransferase"/>
    <property type="match status" value="1"/>
</dbReference>
<dbReference type="InterPro" id="IPR002792">
    <property type="entry name" value="TRAM_dom"/>
</dbReference>
<evidence type="ECO:0000259" key="10">
    <source>
        <dbReference type="PROSITE" id="PS51918"/>
    </source>
</evidence>
<dbReference type="Pfam" id="PF04055">
    <property type="entry name" value="Radical_SAM"/>
    <property type="match status" value="1"/>
</dbReference>
<evidence type="ECO:0000256" key="3">
    <source>
        <dbReference type="ARBA" id="ARBA00022485"/>
    </source>
</evidence>
<sequence>MRATCHGATVSTNQSAAHSCVQRNAVRHGISAPKGLASVPSRGIQRGCSSTFAKATKAADVRSLEIDGEFDVEDDLFCSQSGTILSRPPPSNADGKMYHIHTFGCQMNLADSERMAGVLEAMGYSSTEDPSKADLLVYNTCSIREKAEMKVYSALGRQAKRKRQAGDGLRIVVAGCVAKQEGEELLRRVPEVDLVMGPHHANRIDTLLEQVELGSQVCATEEITISEDIAVPRRESDISAWVNVIHGCNERCTYCVVPHTRGREQSRTPDAIRGEMVILGEAGYKEVTLLGQNVDAYGRDLPGLKDDGSGRRAWTFTDLLRHVHDVPHIERIRFATSHPRYFTERLIRACAELPKLCEFFHIPFQSGDNDVLREMARGYTHERYRQIVDNIRRYMPDASISGDAIVGFPGETEEQYLRTEALVREVGFDRVNTAAYSPRPNTPAADREDQVADLVKADRLNRLNAVVMEVAEERSQRFLGRSLEVLVEGPNPKSPGQLQGRSRHNKLVFCDGDGEALKGKLVHVRISEARAFSLFGDLVRD</sequence>
<evidence type="ECO:0000256" key="1">
    <source>
        <dbReference type="ARBA" id="ARBA00001966"/>
    </source>
</evidence>
<dbReference type="Pfam" id="PF01938">
    <property type="entry name" value="TRAM"/>
    <property type="match status" value="1"/>
</dbReference>
<evidence type="ECO:0000259" key="8">
    <source>
        <dbReference type="PROSITE" id="PS50926"/>
    </source>
</evidence>
<reference evidence="11" key="1">
    <citation type="submission" date="2014-05" db="EMBL/GenBank/DDBJ databases">
        <title>The transcriptome of the halophilic microalga Tetraselmis sp. GSL018 isolated from the Great Salt Lake, Utah.</title>
        <authorList>
            <person name="Jinkerson R.E."/>
            <person name="D'Adamo S."/>
            <person name="Posewitz M.C."/>
        </authorList>
    </citation>
    <scope>NUCLEOTIDE SEQUENCE</scope>
    <source>
        <strain evidence="11">GSL018</strain>
    </source>
</reference>
<keyword evidence="4" id="KW-0949">S-adenosyl-L-methionine</keyword>
<dbReference type="SFLD" id="SFLDG01082">
    <property type="entry name" value="B12-binding_domain_containing"/>
    <property type="match status" value="1"/>
</dbReference>
<dbReference type="EMBL" id="GBEZ01004429">
    <property type="protein sequence ID" value="JAC80788.1"/>
    <property type="molecule type" value="Transcribed_RNA"/>
</dbReference>
<dbReference type="PROSITE" id="PS01278">
    <property type="entry name" value="MTTASE_RADICAL"/>
    <property type="match status" value="1"/>
</dbReference>
<keyword evidence="6" id="KW-0408">Iron</keyword>
<evidence type="ECO:0000256" key="7">
    <source>
        <dbReference type="ARBA" id="ARBA00023014"/>
    </source>
</evidence>
<dbReference type="PANTHER" id="PTHR43020">
    <property type="entry name" value="CDK5 REGULATORY SUBUNIT-ASSOCIATED PROTEIN 1"/>
    <property type="match status" value="1"/>
</dbReference>
<evidence type="ECO:0000313" key="11">
    <source>
        <dbReference type="EMBL" id="JAC80788.1"/>
    </source>
</evidence>
<keyword evidence="5" id="KW-0479">Metal-binding</keyword>
<dbReference type="CDD" id="cd01335">
    <property type="entry name" value="Radical_SAM"/>
    <property type="match status" value="1"/>
</dbReference>
<dbReference type="HAMAP" id="MF_01864">
    <property type="entry name" value="tRNA_metthiotr_MiaB"/>
    <property type="match status" value="1"/>
</dbReference>
<evidence type="ECO:0000256" key="2">
    <source>
        <dbReference type="ARBA" id="ARBA00009815"/>
    </source>
</evidence>
<evidence type="ECO:0000256" key="6">
    <source>
        <dbReference type="ARBA" id="ARBA00023004"/>
    </source>
</evidence>
<keyword evidence="7" id="KW-0411">Iron-sulfur</keyword>
<dbReference type="AlphaFoldDB" id="A0A061S962"/>
<dbReference type="Gene3D" id="3.40.50.12160">
    <property type="entry name" value="Methylthiotransferase, N-terminal domain"/>
    <property type="match status" value="1"/>
</dbReference>
<dbReference type="SFLD" id="SFLDF00273">
    <property type="entry name" value="(dimethylallyl)adenosine_tRNA"/>
    <property type="match status" value="1"/>
</dbReference>
<dbReference type="SUPFAM" id="SSF102114">
    <property type="entry name" value="Radical SAM enzymes"/>
    <property type="match status" value="1"/>
</dbReference>
<dbReference type="InterPro" id="IPR013848">
    <property type="entry name" value="Methylthiotransferase_N"/>
</dbReference>
<feature type="domain" description="TRAM" evidence="8">
    <location>
        <begin position="476"/>
        <end position="540"/>
    </location>
</feature>
<feature type="domain" description="MTTase N-terminal" evidence="9">
    <location>
        <begin position="96"/>
        <end position="213"/>
    </location>
</feature>
<dbReference type="InterPro" id="IPR023404">
    <property type="entry name" value="rSAM_horseshoe"/>
</dbReference>
<dbReference type="GO" id="GO:0035600">
    <property type="term" value="P:tRNA methylthiolation"/>
    <property type="evidence" value="ECO:0007669"/>
    <property type="project" value="TreeGrafter"/>
</dbReference>
<comment type="similarity">
    <text evidence="2">Belongs to the methylthiotransferase family. MiaB subfamily.</text>
</comment>
<dbReference type="SMART" id="SM00729">
    <property type="entry name" value="Elp3"/>
    <property type="match status" value="1"/>
</dbReference>
<dbReference type="PROSITE" id="PS51918">
    <property type="entry name" value="RADICAL_SAM"/>
    <property type="match status" value="1"/>
</dbReference>
<dbReference type="InterPro" id="IPR007197">
    <property type="entry name" value="rSAM"/>
</dbReference>
<organism evidence="11">
    <name type="scientific">Tetraselmis sp. GSL018</name>
    <dbReference type="NCBI Taxonomy" id="582737"/>
    <lineage>
        <taxon>Eukaryota</taxon>
        <taxon>Viridiplantae</taxon>
        <taxon>Chlorophyta</taxon>
        <taxon>core chlorophytes</taxon>
        <taxon>Chlorodendrophyceae</taxon>
        <taxon>Chlorodendrales</taxon>
        <taxon>Chlorodendraceae</taxon>
        <taxon>Tetraselmis</taxon>
    </lineage>
</organism>
<proteinExistence type="inferred from homology"/>
<protein>
    <submittedName>
        <fullName evidence="11">Bifunctional enzyme involved in thiolation and methylation of tRNA</fullName>
    </submittedName>
</protein>
<evidence type="ECO:0000256" key="4">
    <source>
        <dbReference type="ARBA" id="ARBA00022691"/>
    </source>
</evidence>
<dbReference type="Gene3D" id="3.80.30.20">
    <property type="entry name" value="tm_1862 like domain"/>
    <property type="match status" value="1"/>
</dbReference>
<dbReference type="InterPro" id="IPR006638">
    <property type="entry name" value="Elp3/MiaA/NifB-like_rSAM"/>
</dbReference>
<dbReference type="InterPro" id="IPR020612">
    <property type="entry name" value="Methylthiotransferase_CS"/>
</dbReference>
<dbReference type="SFLD" id="SFLDG01061">
    <property type="entry name" value="methylthiotransferase"/>
    <property type="match status" value="1"/>
</dbReference>
<comment type="cofactor">
    <cofactor evidence="1">
        <name>[4Fe-4S] cluster</name>
        <dbReference type="ChEBI" id="CHEBI:49883"/>
    </cofactor>
</comment>
<evidence type="ECO:0000256" key="5">
    <source>
        <dbReference type="ARBA" id="ARBA00022723"/>
    </source>
</evidence>
<dbReference type="InterPro" id="IPR038135">
    <property type="entry name" value="Methylthiotransferase_N_sf"/>
</dbReference>
<dbReference type="GO" id="GO:0035596">
    <property type="term" value="F:methylthiotransferase activity"/>
    <property type="evidence" value="ECO:0007669"/>
    <property type="project" value="InterPro"/>
</dbReference>
<dbReference type="InterPro" id="IPR058240">
    <property type="entry name" value="rSAM_sf"/>
</dbReference>
<dbReference type="GO" id="GO:0046872">
    <property type="term" value="F:metal ion binding"/>
    <property type="evidence" value="ECO:0007669"/>
    <property type="project" value="UniProtKB-KW"/>
</dbReference>
<dbReference type="SFLD" id="SFLDS00029">
    <property type="entry name" value="Radical_SAM"/>
    <property type="match status" value="1"/>
</dbReference>
<dbReference type="PROSITE" id="PS51449">
    <property type="entry name" value="MTTASE_N"/>
    <property type="match status" value="1"/>
</dbReference>
<dbReference type="InterPro" id="IPR005839">
    <property type="entry name" value="Methylthiotransferase"/>
</dbReference>
<dbReference type="PROSITE" id="PS50926">
    <property type="entry name" value="TRAM"/>
    <property type="match status" value="1"/>
</dbReference>
<dbReference type="PANTHER" id="PTHR43020:SF2">
    <property type="entry name" value="MITOCHONDRIAL TRNA METHYLTHIOTRANSFERASE CDK5RAP1"/>
    <property type="match status" value="1"/>
</dbReference>
<dbReference type="GO" id="GO:0051539">
    <property type="term" value="F:4 iron, 4 sulfur cluster binding"/>
    <property type="evidence" value="ECO:0007669"/>
    <property type="project" value="UniProtKB-KW"/>
</dbReference>